<dbReference type="RefSeq" id="WP_256406625.1">
    <property type="nucleotide sequence ID" value="NZ_CP187152.1"/>
</dbReference>
<keyword evidence="1" id="KW-0812">Transmembrane</keyword>
<proteinExistence type="predicted"/>
<dbReference type="AlphaFoldDB" id="A0ABD6CVP1"/>
<comment type="caution">
    <text evidence="2">The sequence shown here is derived from an EMBL/GenBank/DDBJ whole genome shotgun (WGS) entry which is preliminary data.</text>
</comment>
<gene>
    <name evidence="2" type="ORF">ACFSBJ_03940</name>
</gene>
<protein>
    <submittedName>
        <fullName evidence="2">GIDE domain-containing protein</fullName>
    </submittedName>
</protein>
<keyword evidence="1" id="KW-1133">Transmembrane helix</keyword>
<dbReference type="Proteomes" id="UP001597075">
    <property type="component" value="Unassembled WGS sequence"/>
</dbReference>
<accession>A0ABD6CVP1</accession>
<feature type="transmembrane region" description="Helical" evidence="1">
    <location>
        <begin position="246"/>
        <end position="264"/>
    </location>
</feature>
<evidence type="ECO:0000256" key="1">
    <source>
        <dbReference type="SAM" id="Phobius"/>
    </source>
</evidence>
<keyword evidence="1" id="KW-0472">Membrane</keyword>
<dbReference type="EMBL" id="JBHUDL010000005">
    <property type="protein sequence ID" value="MFD1632889.1"/>
    <property type="molecule type" value="Genomic_DNA"/>
</dbReference>
<feature type="transmembrane region" description="Helical" evidence="1">
    <location>
        <begin position="20"/>
        <end position="40"/>
    </location>
</feature>
<evidence type="ECO:0000313" key="2">
    <source>
        <dbReference type="EMBL" id="MFD1632889.1"/>
    </source>
</evidence>
<keyword evidence="3" id="KW-1185">Reference proteome</keyword>
<organism evidence="2 3">
    <name type="scientific">Haloplanus ruber</name>
    <dbReference type="NCBI Taxonomy" id="869892"/>
    <lineage>
        <taxon>Archaea</taxon>
        <taxon>Methanobacteriati</taxon>
        <taxon>Methanobacteriota</taxon>
        <taxon>Stenosarchaea group</taxon>
        <taxon>Halobacteria</taxon>
        <taxon>Halobacteriales</taxon>
        <taxon>Haloferacaceae</taxon>
        <taxon>Haloplanus</taxon>
    </lineage>
</organism>
<name>A0ABD6CVP1_9EURY</name>
<reference evidence="2 3" key="1">
    <citation type="journal article" date="2019" name="Int. J. Syst. Evol. Microbiol.">
        <title>The Global Catalogue of Microorganisms (GCM) 10K type strain sequencing project: providing services to taxonomists for standard genome sequencing and annotation.</title>
        <authorList>
            <consortium name="The Broad Institute Genomics Platform"/>
            <consortium name="The Broad Institute Genome Sequencing Center for Infectious Disease"/>
            <person name="Wu L."/>
            <person name="Ma J."/>
        </authorList>
    </citation>
    <scope>NUCLEOTIDE SEQUENCE [LARGE SCALE GENOMIC DNA]</scope>
    <source>
        <strain evidence="2 3">CGMCC 1.10594</strain>
    </source>
</reference>
<sequence length="272" mass="29523">MFVEHFVWITPLAGGSGPEWGFWPTLFGGIMAALAAREGIIIGVKNMKDFWEIVTTDTLAIDEATAAGELVQIRGRVRPTQPDNTFTSPILNEECVAYEYNIEKYGVNIKKVLPSNDSEPVESGSKYSSFIISDGSGEVFVDPGKDNLSLNTTTETLSTKKEQTADKRIEVEPTSYKLALGDSTKPVDLTEGTVSVGEEITVIGKTAPVPEETITDADAVMTPEEGNLRLMDGDPQNIAKTKARQGTFALILASGFSFFAIFIFRDAILTIV</sequence>
<evidence type="ECO:0000313" key="3">
    <source>
        <dbReference type="Proteomes" id="UP001597075"/>
    </source>
</evidence>